<name>A0ABR1AF89_POLSC</name>
<accession>A0ABR1AF89</accession>
<evidence type="ECO:0000313" key="3">
    <source>
        <dbReference type="Proteomes" id="UP001359485"/>
    </source>
</evidence>
<proteinExistence type="predicted"/>
<keyword evidence="3" id="KW-1185">Reference proteome</keyword>
<organism evidence="2 3">
    <name type="scientific">Polyplax serrata</name>
    <name type="common">Common mouse louse</name>
    <dbReference type="NCBI Taxonomy" id="468196"/>
    <lineage>
        <taxon>Eukaryota</taxon>
        <taxon>Metazoa</taxon>
        <taxon>Ecdysozoa</taxon>
        <taxon>Arthropoda</taxon>
        <taxon>Hexapoda</taxon>
        <taxon>Insecta</taxon>
        <taxon>Pterygota</taxon>
        <taxon>Neoptera</taxon>
        <taxon>Paraneoptera</taxon>
        <taxon>Psocodea</taxon>
        <taxon>Troctomorpha</taxon>
        <taxon>Phthiraptera</taxon>
        <taxon>Anoplura</taxon>
        <taxon>Polyplacidae</taxon>
        <taxon>Polyplax</taxon>
    </lineage>
</organism>
<dbReference type="Proteomes" id="UP001359485">
    <property type="component" value="Unassembled WGS sequence"/>
</dbReference>
<dbReference type="EMBL" id="JAWJWF010000050">
    <property type="protein sequence ID" value="KAK6618160.1"/>
    <property type="molecule type" value="Genomic_DNA"/>
</dbReference>
<evidence type="ECO:0000256" key="1">
    <source>
        <dbReference type="SAM" id="Coils"/>
    </source>
</evidence>
<comment type="caution">
    <text evidence="2">The sequence shown here is derived from an EMBL/GenBank/DDBJ whole genome shotgun (WGS) entry which is preliminary data.</text>
</comment>
<gene>
    <name evidence="2" type="ORF">RUM44_002611</name>
</gene>
<keyword evidence="1" id="KW-0175">Coiled coil</keyword>
<reference evidence="2 3" key="1">
    <citation type="submission" date="2023-09" db="EMBL/GenBank/DDBJ databases">
        <title>Genomes of two closely related lineages of the louse Polyplax serrata with different host specificities.</title>
        <authorList>
            <person name="Martinu J."/>
            <person name="Tarabai H."/>
            <person name="Stefka J."/>
            <person name="Hypsa V."/>
        </authorList>
    </citation>
    <scope>NUCLEOTIDE SEQUENCE [LARGE SCALE GENOMIC DNA]</scope>
    <source>
        <strain evidence="2">98ZLc_SE</strain>
    </source>
</reference>
<protein>
    <submittedName>
        <fullName evidence="2">Uncharacterized protein</fullName>
    </submittedName>
</protein>
<evidence type="ECO:0000313" key="2">
    <source>
        <dbReference type="EMBL" id="KAK6618160.1"/>
    </source>
</evidence>
<feature type="coiled-coil region" evidence="1">
    <location>
        <begin position="11"/>
        <end position="38"/>
    </location>
</feature>
<sequence>MIGNLSSGFLLQNTKEYIEKLEYQKQALTNLVRHMLEKISSDQWNRNTSKKRPVALDAAERFLNAQMKSCEK</sequence>